<dbReference type="Pfam" id="PF05026">
    <property type="entry name" value="DCP2"/>
    <property type="match status" value="1"/>
</dbReference>
<evidence type="ECO:0000313" key="3">
    <source>
        <dbReference type="EMBL" id="CAK9169603.1"/>
    </source>
</evidence>
<dbReference type="InterPro" id="IPR036189">
    <property type="entry name" value="DCP2_BoxA_sf"/>
</dbReference>
<feature type="domain" description="mRNA decapping protein 2 Box A" evidence="2">
    <location>
        <begin position="19"/>
        <end position="126"/>
    </location>
</feature>
<dbReference type="InterPro" id="IPR007722">
    <property type="entry name" value="DCP2_BoxA"/>
</dbReference>
<protein>
    <recommendedName>
        <fullName evidence="2">mRNA decapping protein 2 Box A domain-containing protein</fullName>
    </recommendedName>
</protein>
<organism evidence="3 4">
    <name type="scientific">Ilex paraguariensis</name>
    <name type="common">yerba mate</name>
    <dbReference type="NCBI Taxonomy" id="185542"/>
    <lineage>
        <taxon>Eukaryota</taxon>
        <taxon>Viridiplantae</taxon>
        <taxon>Streptophyta</taxon>
        <taxon>Embryophyta</taxon>
        <taxon>Tracheophyta</taxon>
        <taxon>Spermatophyta</taxon>
        <taxon>Magnoliopsida</taxon>
        <taxon>eudicotyledons</taxon>
        <taxon>Gunneridae</taxon>
        <taxon>Pentapetalae</taxon>
        <taxon>asterids</taxon>
        <taxon>campanulids</taxon>
        <taxon>Aquifoliales</taxon>
        <taxon>Aquifoliaceae</taxon>
        <taxon>Ilex</taxon>
    </lineage>
</organism>
<feature type="compositionally biased region" description="Basic and acidic residues" evidence="1">
    <location>
        <begin position="121"/>
        <end position="135"/>
    </location>
</feature>
<gene>
    <name evidence="3" type="ORF">ILEXP_LOCUS39058</name>
</gene>
<proteinExistence type="predicted"/>
<dbReference type="Gene3D" id="1.10.10.1050">
    <property type="entry name" value="Dcp2, box A domain"/>
    <property type="match status" value="1"/>
</dbReference>
<dbReference type="Proteomes" id="UP001642360">
    <property type="component" value="Unassembled WGS sequence"/>
</dbReference>
<dbReference type="AlphaFoldDB" id="A0ABC8TQB6"/>
<keyword evidence="4" id="KW-1185">Reference proteome</keyword>
<accession>A0ABC8TQB6</accession>
<feature type="region of interest" description="Disordered" evidence="1">
    <location>
        <begin position="110"/>
        <end position="135"/>
    </location>
</feature>
<evidence type="ECO:0000313" key="4">
    <source>
        <dbReference type="Proteomes" id="UP001642360"/>
    </source>
</evidence>
<sequence>MSGPPRSSGAPMKNGLPPQELLDDLCSRFVLNVPKEDLQSFERILFLVEYAHWFYEDNSVEKNPSLKSLSLKEFTSLNASCVSDELEERERERDPRAQTLPSEFGRFLASSSVESQQRRRKTEEQKNRGRRTEAEEHRKKKKIYIRFDPQVCREFLVFLVFIVAKEG</sequence>
<reference evidence="3 4" key="1">
    <citation type="submission" date="2024-02" db="EMBL/GenBank/DDBJ databases">
        <authorList>
            <person name="Vignale AGUSTIN F."/>
            <person name="Sosa J E."/>
            <person name="Modenutti C."/>
        </authorList>
    </citation>
    <scope>NUCLEOTIDE SEQUENCE [LARGE SCALE GENOMIC DNA]</scope>
</reference>
<evidence type="ECO:0000259" key="2">
    <source>
        <dbReference type="SMART" id="SM01125"/>
    </source>
</evidence>
<dbReference type="SMART" id="SM01125">
    <property type="entry name" value="DCP2"/>
    <property type="match status" value="1"/>
</dbReference>
<evidence type="ECO:0000256" key="1">
    <source>
        <dbReference type="SAM" id="MobiDB-lite"/>
    </source>
</evidence>
<dbReference type="SUPFAM" id="SSF140586">
    <property type="entry name" value="Dcp2 domain-like"/>
    <property type="match status" value="1"/>
</dbReference>
<dbReference type="PANTHER" id="PTHR23114:SF17">
    <property type="entry name" value="M7GPPPN-MRNA HYDROLASE"/>
    <property type="match status" value="1"/>
</dbReference>
<dbReference type="PANTHER" id="PTHR23114">
    <property type="entry name" value="M7GPPPN-MRNA HYDROLASE"/>
    <property type="match status" value="1"/>
</dbReference>
<name>A0ABC8TQB6_9AQUA</name>
<comment type="caution">
    <text evidence="3">The sequence shown here is derived from an EMBL/GenBank/DDBJ whole genome shotgun (WGS) entry which is preliminary data.</text>
</comment>
<dbReference type="EMBL" id="CAUOFW020005325">
    <property type="protein sequence ID" value="CAK9169603.1"/>
    <property type="molecule type" value="Genomic_DNA"/>
</dbReference>